<dbReference type="InterPro" id="IPR050585">
    <property type="entry name" value="Xaa-Pro_dipeptidyl-ppase/CocE"/>
</dbReference>
<proteinExistence type="predicted"/>
<sequence>MNLASYGSWKSPVTSELIVAQSIGLSEVRIDGSNICWLESRPQEAGRSVVVRQSAGGVAEDFTPPPFNVRTRVHEYGGGAWTVAGGTLYFSNDSDQRLYRMGPDLGQPVALTPQGDWRYGDGVLDQRRARWVGVREDHTQSSREPVNAIVAIHTGGRSLEAGQVLAAGHDFYSSPRLSPDGRWLAYLAWDHPRMPWDGTMLYAQPLDGDGVPSGEPLVLGG</sequence>
<dbReference type="EMBL" id="JACDQQ010001027">
    <property type="protein sequence ID" value="MBA0085438.1"/>
    <property type="molecule type" value="Genomic_DNA"/>
</dbReference>
<evidence type="ECO:0000313" key="2">
    <source>
        <dbReference type="Proteomes" id="UP000567293"/>
    </source>
</evidence>
<dbReference type="PANTHER" id="PTHR43056">
    <property type="entry name" value="PEPTIDASE S9 PROLYL OLIGOPEPTIDASE"/>
    <property type="match status" value="1"/>
</dbReference>
<organism evidence="1 2">
    <name type="scientific">Candidatus Acidiferrum panamense</name>
    <dbReference type="NCBI Taxonomy" id="2741543"/>
    <lineage>
        <taxon>Bacteria</taxon>
        <taxon>Pseudomonadati</taxon>
        <taxon>Acidobacteriota</taxon>
        <taxon>Terriglobia</taxon>
        <taxon>Candidatus Acidiferrales</taxon>
        <taxon>Candidatus Acidiferrum</taxon>
    </lineage>
</organism>
<dbReference type="Proteomes" id="UP000567293">
    <property type="component" value="Unassembled WGS sequence"/>
</dbReference>
<protein>
    <submittedName>
        <fullName evidence="1">S9 family peptidase</fullName>
    </submittedName>
</protein>
<name>A0A7V8SWY5_9BACT</name>
<reference evidence="1" key="1">
    <citation type="submission" date="2020-06" db="EMBL/GenBank/DDBJ databases">
        <title>Legume-microbial interactions unlock mineral nutrients during tropical forest succession.</title>
        <authorList>
            <person name="Epihov D.Z."/>
        </authorList>
    </citation>
    <scope>NUCLEOTIDE SEQUENCE [LARGE SCALE GENOMIC DNA]</scope>
    <source>
        <strain evidence="1">Pan2503</strain>
    </source>
</reference>
<dbReference type="AlphaFoldDB" id="A0A7V8SWY5"/>
<keyword evidence="2" id="KW-1185">Reference proteome</keyword>
<dbReference type="Gene3D" id="2.120.10.30">
    <property type="entry name" value="TolB, C-terminal domain"/>
    <property type="match status" value="1"/>
</dbReference>
<dbReference type="InterPro" id="IPR011042">
    <property type="entry name" value="6-blade_b-propeller_TolB-like"/>
</dbReference>
<feature type="non-terminal residue" evidence="1">
    <location>
        <position position="221"/>
    </location>
</feature>
<dbReference type="SUPFAM" id="SSF82171">
    <property type="entry name" value="DPP6 N-terminal domain-like"/>
    <property type="match status" value="1"/>
</dbReference>
<comment type="caution">
    <text evidence="1">The sequence shown here is derived from an EMBL/GenBank/DDBJ whole genome shotgun (WGS) entry which is preliminary data.</text>
</comment>
<accession>A0A7V8SWY5</accession>
<dbReference type="PANTHER" id="PTHR43056:SF5">
    <property type="entry name" value="PEPTIDASE S9 PROLYL OLIGOPEPTIDASE CATALYTIC DOMAIN-CONTAINING PROTEIN"/>
    <property type="match status" value="1"/>
</dbReference>
<gene>
    <name evidence="1" type="ORF">HRJ53_10615</name>
</gene>
<evidence type="ECO:0000313" key="1">
    <source>
        <dbReference type="EMBL" id="MBA0085438.1"/>
    </source>
</evidence>